<keyword evidence="17" id="KW-1185">Reference proteome</keyword>
<keyword evidence="2" id="KW-0479">Metal-binding</keyword>
<dbReference type="PROSITE" id="PS51193">
    <property type="entry name" value="HELICASE_ATP_BIND_2"/>
    <property type="match status" value="1"/>
</dbReference>
<dbReference type="InterPro" id="IPR011604">
    <property type="entry name" value="PDDEXK-like_dom_sf"/>
</dbReference>
<dbReference type="Gene3D" id="3.40.50.300">
    <property type="entry name" value="P-loop containing nucleotide triphosphate hydrolases"/>
    <property type="match status" value="3"/>
</dbReference>
<dbReference type="Pfam" id="PF13307">
    <property type="entry name" value="Helicase_C_2"/>
    <property type="match status" value="1"/>
</dbReference>
<dbReference type="PANTHER" id="PTHR11472">
    <property type="entry name" value="DNA REPAIR DEAD HELICASE RAD3/XP-D SUBFAMILY MEMBER"/>
    <property type="match status" value="1"/>
</dbReference>
<dbReference type="Gene3D" id="1.10.275.30">
    <property type="match status" value="1"/>
</dbReference>
<dbReference type="KEGG" id="elut:CKA38_15015"/>
<evidence type="ECO:0000256" key="10">
    <source>
        <dbReference type="ARBA" id="ARBA00023125"/>
    </source>
</evidence>
<dbReference type="OrthoDB" id="9765586at2"/>
<dbReference type="Pfam" id="PF06733">
    <property type="entry name" value="DEAD_2"/>
    <property type="match status" value="1"/>
</dbReference>
<evidence type="ECO:0000256" key="13">
    <source>
        <dbReference type="ARBA" id="ARBA00038058"/>
    </source>
</evidence>
<dbReference type="InterPro" id="IPR027417">
    <property type="entry name" value="P-loop_NTPase"/>
</dbReference>
<dbReference type="SMART" id="SM00491">
    <property type="entry name" value="HELICc2"/>
    <property type="match status" value="1"/>
</dbReference>
<dbReference type="Proteomes" id="UP000244896">
    <property type="component" value="Chromosome"/>
</dbReference>
<protein>
    <submittedName>
        <fullName evidence="16">Helicase</fullName>
    </submittedName>
</protein>
<feature type="domain" description="Helicase ATP-binding" evidence="15">
    <location>
        <begin position="192"/>
        <end position="522"/>
    </location>
</feature>
<keyword evidence="3" id="KW-0547">Nucleotide-binding</keyword>
<evidence type="ECO:0000256" key="1">
    <source>
        <dbReference type="ARBA" id="ARBA00022485"/>
    </source>
</evidence>
<keyword evidence="4" id="KW-0227">DNA damage</keyword>
<dbReference type="GO" id="GO:0006281">
    <property type="term" value="P:DNA repair"/>
    <property type="evidence" value="ECO:0007669"/>
    <property type="project" value="UniProtKB-KW"/>
</dbReference>
<name>A0A2U8E692_9BACT</name>
<keyword evidence="1" id="KW-0004">4Fe-4S</keyword>
<accession>A0A2U8E692</accession>
<dbReference type="RefSeq" id="WP_108826294.1">
    <property type="nucleotide sequence ID" value="NZ_CP023004.1"/>
</dbReference>
<dbReference type="GO" id="GO:0046872">
    <property type="term" value="F:metal ion binding"/>
    <property type="evidence" value="ECO:0007669"/>
    <property type="project" value="UniProtKB-KW"/>
</dbReference>
<dbReference type="GO" id="GO:0005524">
    <property type="term" value="F:ATP binding"/>
    <property type="evidence" value="ECO:0007669"/>
    <property type="project" value="UniProtKB-KW"/>
</dbReference>
<evidence type="ECO:0000256" key="5">
    <source>
        <dbReference type="ARBA" id="ARBA00022801"/>
    </source>
</evidence>
<evidence type="ECO:0000256" key="4">
    <source>
        <dbReference type="ARBA" id="ARBA00022763"/>
    </source>
</evidence>
<evidence type="ECO:0000256" key="3">
    <source>
        <dbReference type="ARBA" id="ARBA00022741"/>
    </source>
</evidence>
<dbReference type="Gene3D" id="3.90.320.10">
    <property type="match status" value="1"/>
</dbReference>
<evidence type="ECO:0000256" key="2">
    <source>
        <dbReference type="ARBA" id="ARBA00022723"/>
    </source>
</evidence>
<evidence type="ECO:0000256" key="6">
    <source>
        <dbReference type="ARBA" id="ARBA00022806"/>
    </source>
</evidence>
<dbReference type="GO" id="GO:0016818">
    <property type="term" value="F:hydrolase activity, acting on acid anhydrides, in phosphorus-containing anhydrides"/>
    <property type="evidence" value="ECO:0007669"/>
    <property type="project" value="InterPro"/>
</dbReference>
<dbReference type="InterPro" id="IPR010614">
    <property type="entry name" value="RAD3-like_helicase_DEAD"/>
</dbReference>
<feature type="region of interest" description="Disordered" evidence="14">
    <location>
        <begin position="612"/>
        <end position="631"/>
    </location>
</feature>
<dbReference type="EMBL" id="CP023004">
    <property type="protein sequence ID" value="AWI10393.1"/>
    <property type="molecule type" value="Genomic_DNA"/>
</dbReference>
<evidence type="ECO:0000256" key="14">
    <source>
        <dbReference type="SAM" id="MobiDB-lite"/>
    </source>
</evidence>
<keyword evidence="8" id="KW-0408">Iron</keyword>
<dbReference type="InterPro" id="IPR014013">
    <property type="entry name" value="Helic_SF1/SF2_ATP-bd_DinG/Rad3"/>
</dbReference>
<evidence type="ECO:0000256" key="12">
    <source>
        <dbReference type="ARBA" id="ARBA00023235"/>
    </source>
</evidence>
<evidence type="ECO:0000256" key="7">
    <source>
        <dbReference type="ARBA" id="ARBA00022840"/>
    </source>
</evidence>
<dbReference type="GO" id="GO:0003678">
    <property type="term" value="F:DNA helicase activity"/>
    <property type="evidence" value="ECO:0007669"/>
    <property type="project" value="InterPro"/>
</dbReference>
<keyword evidence="12" id="KW-0413">Isomerase</keyword>
<proteinExistence type="inferred from homology"/>
<gene>
    <name evidence="16" type="ORF">CKA38_15015</name>
</gene>
<dbReference type="InterPro" id="IPR045028">
    <property type="entry name" value="DinG/Rad3-like"/>
</dbReference>
<keyword evidence="7" id="KW-0067">ATP-binding</keyword>
<dbReference type="PANTHER" id="PTHR11472:SF34">
    <property type="entry name" value="REGULATOR OF TELOMERE ELONGATION HELICASE 1"/>
    <property type="match status" value="1"/>
</dbReference>
<dbReference type="InterPro" id="IPR006554">
    <property type="entry name" value="Helicase-like_DEXD_c2"/>
</dbReference>
<dbReference type="AlphaFoldDB" id="A0A2U8E692"/>
<dbReference type="GO" id="GO:0051539">
    <property type="term" value="F:4 iron, 4 sulfur cluster binding"/>
    <property type="evidence" value="ECO:0007669"/>
    <property type="project" value="UniProtKB-KW"/>
</dbReference>
<keyword evidence="6 16" id="KW-0347">Helicase</keyword>
<evidence type="ECO:0000256" key="9">
    <source>
        <dbReference type="ARBA" id="ARBA00023014"/>
    </source>
</evidence>
<dbReference type="SUPFAM" id="SSF52540">
    <property type="entry name" value="P-loop containing nucleoside triphosphate hydrolases"/>
    <property type="match status" value="2"/>
</dbReference>
<dbReference type="GO" id="GO:0003677">
    <property type="term" value="F:DNA binding"/>
    <property type="evidence" value="ECO:0007669"/>
    <property type="project" value="UniProtKB-KW"/>
</dbReference>
<sequence length="889" mass="97371">MDFDLEQRTASLSVGELSDFTLGPRDASGAPSGLWRAQLGTHWHNQLRAQIASENSAAQFEIPITGKIVHRGWILTLTGRIDQLIPATENTPLILREIKTVTRPIPADESELRAEYPAYFVQLATYAELRRLADTGNQSPRIRAELHFVEVASGLAQTITLTAIDDALFRAQLERVTEFLNLRLRARERLRSLRYRSPFATLRPGQETTGRDLADALAEHPVVLFEAPTGFGKTGILLELALSHMREGRFDRLIYLTSKATGQLQVTRTLADMADQGRANPPGELFIDATHPEGSFHQIESQPSVAPACAIPIAADSTDGMPVPHDPRPDELAARATPVTAWLMRPKREHCINTAYNCTRDTCAYLNDLETRWPKSGLSRFYLVEDHPRDIATLRAAGADARICPYEISRAALPFNDVWIGDYNYIFSPANRGIFTGQPGYDPERTLLVVDEAHNLPSRVADVFSHAFYADDARAVGSWFNMVRVPSALSNAWSHWVHFLSTLKANGAHTLATEDDARELIDTLAGQITATPLDYAQMPAGISETLWSIPELAADLASLDLPRLWWSPQNALLVITCLDAADAIGPAIAEFGGVILASATLTPVENFTAACGLDSPETPEPGPASSSPKLDKLGALTKRDTKQLFAKLTSAADLLALDEARATAAPHYVRAATPWRDDAYDVAIDTRVNTTYQQRAQFSETTASTIASLASASGGNVAVFFPSYAYAETIQRELADMHPAIRVSMQPKLPDLAAQNAWLEQSLSAPGVVLLVLGSSFAEGIDLLGGRISHAMVVGPALPEVNPIQRARLAAYANLGRDEAARRVYQIPGIQKVNQALGRLVRAPGQHTKVLLHCRRFSDKSFHDLLAPEYRASLRIANDEDLKNWLGHE</sequence>
<comment type="similarity">
    <text evidence="13">Belongs to the helicase family. DinG subfamily.</text>
</comment>
<keyword evidence="10" id="KW-0238">DNA-binding</keyword>
<evidence type="ECO:0000259" key="15">
    <source>
        <dbReference type="PROSITE" id="PS51193"/>
    </source>
</evidence>
<evidence type="ECO:0000256" key="11">
    <source>
        <dbReference type="ARBA" id="ARBA00023204"/>
    </source>
</evidence>
<organism evidence="16 17">
    <name type="scientific">Ereboglobus luteus</name>
    <dbReference type="NCBI Taxonomy" id="1796921"/>
    <lineage>
        <taxon>Bacteria</taxon>
        <taxon>Pseudomonadati</taxon>
        <taxon>Verrucomicrobiota</taxon>
        <taxon>Opitutia</taxon>
        <taxon>Opitutales</taxon>
        <taxon>Opitutaceae</taxon>
        <taxon>Ereboglobus</taxon>
    </lineage>
</organism>
<dbReference type="InterPro" id="IPR006555">
    <property type="entry name" value="ATP-dep_Helicase_C"/>
</dbReference>
<reference evidence="16 17" key="1">
    <citation type="journal article" date="2018" name="Syst. Appl. Microbiol.">
        <title>Ereboglobus luteus gen. nov. sp. nov. from cockroach guts, and new insights into the oxygen relationship of the genera Opitutus and Didymococcus (Verrucomicrobia: Opitutaceae).</title>
        <authorList>
            <person name="Tegtmeier D."/>
            <person name="Belitz A."/>
            <person name="Radek R."/>
            <person name="Heimerl T."/>
            <person name="Brune A."/>
        </authorList>
    </citation>
    <scope>NUCLEOTIDE SEQUENCE [LARGE SCALE GENOMIC DNA]</scope>
    <source>
        <strain evidence="16 17">Ho45</strain>
    </source>
</reference>
<keyword evidence="9" id="KW-0411">Iron-sulfur</keyword>
<evidence type="ECO:0000313" key="16">
    <source>
        <dbReference type="EMBL" id="AWI10393.1"/>
    </source>
</evidence>
<dbReference type="SMART" id="SM00488">
    <property type="entry name" value="DEXDc2"/>
    <property type="match status" value="1"/>
</dbReference>
<evidence type="ECO:0000256" key="8">
    <source>
        <dbReference type="ARBA" id="ARBA00023004"/>
    </source>
</evidence>
<keyword evidence="11" id="KW-0234">DNA repair</keyword>
<evidence type="ECO:0000313" key="17">
    <source>
        <dbReference type="Proteomes" id="UP000244896"/>
    </source>
</evidence>
<keyword evidence="5" id="KW-0378">Hydrolase</keyword>